<accession>R6T8V9</accession>
<name>R6T8V9_9BACT</name>
<keyword evidence="2" id="KW-0472">Membrane</keyword>
<proteinExistence type="predicted"/>
<evidence type="ECO:0000256" key="1">
    <source>
        <dbReference type="SAM" id="MobiDB-lite"/>
    </source>
</evidence>
<feature type="region of interest" description="Disordered" evidence="1">
    <location>
        <begin position="78"/>
        <end position="97"/>
    </location>
</feature>
<feature type="transmembrane region" description="Helical" evidence="2">
    <location>
        <begin position="7"/>
        <end position="30"/>
    </location>
</feature>
<dbReference type="STRING" id="1263015.BN580_00623"/>
<evidence type="ECO:0000313" key="4">
    <source>
        <dbReference type="EMBL" id="MCI5755701.1"/>
    </source>
</evidence>
<sequence>MLKQTRFYLGLMLTVQAVCCFFLAICFLFKDKKNTAGPFTVLGLLNAVGGAVLVSEKIRERFDDDSIIEAMNGICAEDDGERHDIPVDETADEAEFN</sequence>
<protein>
    <submittedName>
        <fullName evidence="3">Uncharacterized protein</fullName>
    </submittedName>
</protein>
<keyword evidence="2" id="KW-1133">Transmembrane helix</keyword>
<feature type="transmembrane region" description="Helical" evidence="2">
    <location>
        <begin position="36"/>
        <end position="54"/>
    </location>
</feature>
<evidence type="ECO:0000256" key="2">
    <source>
        <dbReference type="SAM" id="Phobius"/>
    </source>
</evidence>
<comment type="caution">
    <text evidence="3">The sequence shown here is derived from an EMBL/GenBank/DDBJ whole genome shotgun (WGS) entry which is preliminary data.</text>
</comment>
<dbReference type="EMBL" id="JALEMU010000083">
    <property type="protein sequence ID" value="MCI5755701.1"/>
    <property type="molecule type" value="Genomic_DNA"/>
</dbReference>
<reference evidence="4 6" key="2">
    <citation type="submission" date="2022-03" db="EMBL/GenBank/DDBJ databases">
        <title>Metagenome-assembled genomes from swine fecal metagenomes.</title>
        <authorList>
            <person name="Holman D.B."/>
            <person name="Kommadath A."/>
        </authorList>
    </citation>
    <scope>NUCLEOTIDE SEQUENCE [LARGE SCALE GENOMIC DNA]</scope>
    <source>
        <strain evidence="4">SUG147</strain>
    </source>
</reference>
<reference evidence="3" key="1">
    <citation type="submission" date="2012-11" db="EMBL/GenBank/DDBJ databases">
        <title>Dependencies among metagenomic species, viruses, plasmids and units of genetic variation.</title>
        <authorList>
            <person name="Nielsen H.B."/>
            <person name="Almeida M."/>
            <person name="Juncker A.S."/>
            <person name="Rasmussen S."/>
            <person name="Li J."/>
            <person name="Sunagawa S."/>
            <person name="Plichta D."/>
            <person name="Gautier L."/>
            <person name="Le Chatelier E."/>
            <person name="Peletier E."/>
            <person name="Bonde I."/>
            <person name="Nielsen T."/>
            <person name="Manichanh C."/>
            <person name="Arumugam M."/>
            <person name="Batto J."/>
            <person name="Santos M.B.Q.D."/>
            <person name="Blom N."/>
            <person name="Borruel N."/>
            <person name="Burgdorf K.S."/>
            <person name="Boumezbeur F."/>
            <person name="Casellas F."/>
            <person name="Dore J."/>
            <person name="Guarner F."/>
            <person name="Hansen T."/>
            <person name="Hildebrand F."/>
            <person name="Kaas R.S."/>
            <person name="Kennedy S."/>
            <person name="Kristiansen K."/>
            <person name="Kultima J.R."/>
            <person name="Leonard P."/>
            <person name="Levenez F."/>
            <person name="Lund O."/>
            <person name="Moumen B."/>
            <person name="Le Paslier D."/>
            <person name="Pons N."/>
            <person name="Pedersen O."/>
            <person name="Prifti E."/>
            <person name="Qin J."/>
            <person name="Raes J."/>
            <person name="Tap J."/>
            <person name="Tims S."/>
            <person name="Ussery D.W."/>
            <person name="Yamada T."/>
            <person name="MetaHit consortium"/>
            <person name="Renault P."/>
            <person name="Sicheritz-Ponten T."/>
            <person name="Bork P."/>
            <person name="Wang J."/>
            <person name="Brunak S."/>
            <person name="Ehrlich S.D."/>
        </authorList>
    </citation>
    <scope>NUCLEOTIDE SEQUENCE [LARGE SCALE GENOMIC DNA]</scope>
</reference>
<evidence type="ECO:0000313" key="3">
    <source>
        <dbReference type="EMBL" id="CDC69848.1"/>
    </source>
</evidence>
<evidence type="ECO:0000313" key="6">
    <source>
        <dbReference type="Proteomes" id="UP001139365"/>
    </source>
</evidence>
<keyword evidence="2" id="KW-0812">Transmembrane</keyword>
<dbReference type="EMBL" id="CBFW010000014">
    <property type="protein sequence ID" value="CDC69848.1"/>
    <property type="molecule type" value="Genomic_DNA"/>
</dbReference>
<feature type="compositionally biased region" description="Acidic residues" evidence="1">
    <location>
        <begin position="87"/>
        <end position="97"/>
    </location>
</feature>
<dbReference type="Proteomes" id="UP000017938">
    <property type="component" value="Unassembled WGS sequence"/>
</dbReference>
<gene>
    <name evidence="3" type="ORF">BN580_00623</name>
    <name evidence="4" type="ORF">MR241_05350</name>
</gene>
<organism evidence="3 5">
    <name type="scientific">Candidatus Colimorpha enterica</name>
    <dbReference type="NCBI Taxonomy" id="3083063"/>
    <lineage>
        <taxon>Bacteria</taxon>
        <taxon>Pseudomonadati</taxon>
        <taxon>Bacteroidota</taxon>
        <taxon>Bacteroidia</taxon>
        <taxon>Bacteroidales</taxon>
        <taxon>Candidatus Colimorpha</taxon>
    </lineage>
</organism>
<dbReference type="Proteomes" id="UP001139365">
    <property type="component" value="Unassembled WGS sequence"/>
</dbReference>
<dbReference type="AlphaFoldDB" id="R6T8V9"/>
<evidence type="ECO:0000313" key="5">
    <source>
        <dbReference type="Proteomes" id="UP000017938"/>
    </source>
</evidence>